<name>A0ABR1IK04_9HYPO</name>
<evidence type="ECO:0000313" key="2">
    <source>
        <dbReference type="EMBL" id="KAK7433222.1"/>
    </source>
</evidence>
<dbReference type="PANTHER" id="PTHR38116:SF1">
    <property type="entry name" value="BZIP DOMAIN-CONTAINING PROTEIN"/>
    <property type="match status" value="1"/>
</dbReference>
<dbReference type="EMBL" id="JAZAVK010000001">
    <property type="protein sequence ID" value="KAK7433222.1"/>
    <property type="molecule type" value="Genomic_DNA"/>
</dbReference>
<sequence>MHTGIPFSLGRMPQLAELRNPDDDWTGKTSAEDRRRRQNRLNQRTQRRKKKLQQGHFPTPASDGDARKRDLIPQLQASSNGYLLMPNTERRAKLIELMRKFHLEYSLNAPRPTYLPCLIRLNVLNAMSQNALALGFTVEGLCHDDAISPFSLPGPRLPGQSTPPPSCSESLHPTPVQLAVRHHPWFDLFPFPQMRDNMLKGFEAGAYDEDELCFDLLHVDSAVEKEKPALIVWGQSWDFRSWEASVAFLKKWGWLIQGCPEIIESTNYWRERRGEKKLVFRM</sequence>
<dbReference type="PANTHER" id="PTHR38116">
    <property type="entry name" value="CHROMOSOME 7, WHOLE GENOME SHOTGUN SEQUENCE"/>
    <property type="match status" value="1"/>
</dbReference>
<comment type="caution">
    <text evidence="2">The sequence shown here is derived from an EMBL/GenBank/DDBJ whole genome shotgun (WGS) entry which is preliminary data.</text>
</comment>
<accession>A0ABR1IK04</accession>
<feature type="region of interest" description="Disordered" evidence="1">
    <location>
        <begin position="1"/>
        <end position="69"/>
    </location>
</feature>
<gene>
    <name evidence="2" type="ORF">QQZ08_000157</name>
</gene>
<reference evidence="2 3" key="1">
    <citation type="journal article" date="2025" name="Microbiol. Resour. Announc.">
        <title>Draft genome sequences for Neonectria magnoliae and Neonectria punicea, canker pathogens of Liriodendron tulipifera and Acer saccharum in West Virginia.</title>
        <authorList>
            <person name="Petronek H.M."/>
            <person name="Kasson M.T."/>
            <person name="Metheny A.M."/>
            <person name="Stauder C.M."/>
            <person name="Lovett B."/>
            <person name="Lynch S.C."/>
            <person name="Garnas J.R."/>
            <person name="Kasson L.R."/>
            <person name="Stajich J.E."/>
        </authorList>
    </citation>
    <scope>NUCLEOTIDE SEQUENCE [LARGE SCALE GENOMIC DNA]</scope>
    <source>
        <strain evidence="2 3">NRRL 64651</strain>
    </source>
</reference>
<proteinExistence type="predicted"/>
<dbReference type="InterPro" id="IPR021833">
    <property type="entry name" value="DUF3425"/>
</dbReference>
<dbReference type="Pfam" id="PF11905">
    <property type="entry name" value="DUF3425"/>
    <property type="match status" value="1"/>
</dbReference>
<keyword evidence="3" id="KW-1185">Reference proteome</keyword>
<evidence type="ECO:0000256" key="1">
    <source>
        <dbReference type="SAM" id="MobiDB-lite"/>
    </source>
</evidence>
<organism evidence="2 3">
    <name type="scientific">Neonectria magnoliae</name>
    <dbReference type="NCBI Taxonomy" id="2732573"/>
    <lineage>
        <taxon>Eukaryota</taxon>
        <taxon>Fungi</taxon>
        <taxon>Dikarya</taxon>
        <taxon>Ascomycota</taxon>
        <taxon>Pezizomycotina</taxon>
        <taxon>Sordariomycetes</taxon>
        <taxon>Hypocreomycetidae</taxon>
        <taxon>Hypocreales</taxon>
        <taxon>Nectriaceae</taxon>
        <taxon>Neonectria</taxon>
    </lineage>
</organism>
<evidence type="ECO:0008006" key="4">
    <source>
        <dbReference type="Google" id="ProtNLM"/>
    </source>
</evidence>
<dbReference type="Proteomes" id="UP001498421">
    <property type="component" value="Unassembled WGS sequence"/>
</dbReference>
<evidence type="ECO:0000313" key="3">
    <source>
        <dbReference type="Proteomes" id="UP001498421"/>
    </source>
</evidence>
<feature type="compositionally biased region" description="Basic and acidic residues" evidence="1">
    <location>
        <begin position="19"/>
        <end position="35"/>
    </location>
</feature>
<protein>
    <recommendedName>
        <fullName evidence="4">BZIP domain-containing protein</fullName>
    </recommendedName>
</protein>